<accession>A0A3G9J5W9</accession>
<dbReference type="AlphaFoldDB" id="A0A3G9J5W9"/>
<evidence type="ECO:0000313" key="2">
    <source>
        <dbReference type="Proteomes" id="UP000275368"/>
    </source>
</evidence>
<name>A0A3G9J5W9_9BACL</name>
<gene>
    <name evidence="1" type="ORF">Back11_15480</name>
</gene>
<keyword evidence="2" id="KW-1185">Reference proteome</keyword>
<dbReference type="OrthoDB" id="9807003at2"/>
<dbReference type="RefSeq" id="WP_125655087.1">
    <property type="nucleotide sequence ID" value="NZ_AP019308.1"/>
</dbReference>
<proteinExistence type="predicted"/>
<sequence length="151" mass="17680">MQRRKYIICEGIKNWQELSWYCKERGMDYLNFEPMSIPREMANTVEDTKELLARLNAAAGIPFMVCLDVGYAPNPNDRERHPESTFHEWQRLSRRARAGNAVTKRIGYIQLILFAVAGEPFTVGSQEHFPNEVRINHGLFYFSDKVLVNWR</sequence>
<dbReference type="EMBL" id="AP019308">
    <property type="protein sequence ID" value="BBH20203.1"/>
    <property type="molecule type" value="Genomic_DNA"/>
</dbReference>
<protein>
    <submittedName>
        <fullName evidence="1">Uncharacterized protein</fullName>
    </submittedName>
</protein>
<dbReference type="Proteomes" id="UP000275368">
    <property type="component" value="Chromosome"/>
</dbReference>
<reference evidence="1 2" key="1">
    <citation type="submission" date="2018-11" db="EMBL/GenBank/DDBJ databases">
        <title>Complete genome sequence of Paenibacillus baekrokdamisoli strain KCTC 33723.</title>
        <authorList>
            <person name="Kang S.W."/>
            <person name="Lee K.C."/>
            <person name="Kim K.K."/>
            <person name="Kim J.S."/>
            <person name="Kim D.S."/>
            <person name="Ko S.H."/>
            <person name="Yang S.H."/>
            <person name="Lee J.S."/>
        </authorList>
    </citation>
    <scope>NUCLEOTIDE SEQUENCE [LARGE SCALE GENOMIC DNA]</scope>
    <source>
        <strain evidence="1 2">KCTC 33723</strain>
    </source>
</reference>
<dbReference type="Gene3D" id="3.20.20.150">
    <property type="entry name" value="Divalent-metal-dependent TIM barrel enzymes"/>
    <property type="match status" value="1"/>
</dbReference>
<dbReference type="KEGG" id="pbk:Back11_15480"/>
<evidence type="ECO:0000313" key="1">
    <source>
        <dbReference type="EMBL" id="BBH20203.1"/>
    </source>
</evidence>
<organism evidence="1 2">
    <name type="scientific">Paenibacillus baekrokdamisoli</name>
    <dbReference type="NCBI Taxonomy" id="1712516"/>
    <lineage>
        <taxon>Bacteria</taxon>
        <taxon>Bacillati</taxon>
        <taxon>Bacillota</taxon>
        <taxon>Bacilli</taxon>
        <taxon>Bacillales</taxon>
        <taxon>Paenibacillaceae</taxon>
        <taxon>Paenibacillus</taxon>
    </lineage>
</organism>